<gene>
    <name evidence="2" type="ORF">N7532_009428</name>
</gene>
<comment type="caution">
    <text evidence="2">The sequence shown here is derived from an EMBL/GenBank/DDBJ whole genome shotgun (WGS) entry which is preliminary data.</text>
</comment>
<dbReference type="AlphaFoldDB" id="A0A9W9EZI1"/>
<protein>
    <submittedName>
        <fullName evidence="2">Uncharacterized protein</fullName>
    </submittedName>
</protein>
<evidence type="ECO:0000256" key="1">
    <source>
        <dbReference type="SAM" id="MobiDB-lite"/>
    </source>
</evidence>
<reference evidence="2" key="1">
    <citation type="submission" date="2022-11" db="EMBL/GenBank/DDBJ databases">
        <authorList>
            <person name="Petersen C."/>
        </authorList>
    </citation>
    <scope>NUCLEOTIDE SEQUENCE</scope>
    <source>
        <strain evidence="2">IBT 30761</strain>
    </source>
</reference>
<dbReference type="EMBL" id="JAPQKI010000009">
    <property type="protein sequence ID" value="KAJ5090744.1"/>
    <property type="molecule type" value="Genomic_DNA"/>
</dbReference>
<accession>A0A9W9EZI1</accession>
<feature type="compositionally biased region" description="Basic and acidic residues" evidence="1">
    <location>
        <begin position="515"/>
        <end position="530"/>
    </location>
</feature>
<feature type="region of interest" description="Disordered" evidence="1">
    <location>
        <begin position="498"/>
        <end position="530"/>
    </location>
</feature>
<dbReference type="GeneID" id="81360898"/>
<sequence length="530" mass="59479">METKRPRLEAPVRYNRLSAPDTDFDTCFRWQRFSIRLVDRTDSREWGLPESAKIRAAHTLGTTPENEQLLRTHHPALGLHDEVYVSHPQYGPEVWLVRGLCTDIKAGGRAVHPFPEDRKDLYPWGRVLTPRSPLKEEYLFKECINPRKLLSSEQLEGLRELFPAAIGARVLVAGFLVILFRSPSDIQDIYETDWIMEVGGLRTIYDVPRVKVSANTIISGMEVSETPESLNGSGCLGLRLRMPDGKEAITTVTHGFVRNPRPSRVVSMFSDWILWTKSALRRFLRQPPPSDTCALGVVRNSQTNSPIGKEVWLATEKKRIGTISYTFDNPSPALPYPAGYRHNLSLITDDNLPALVSPPGYPVVSEWASYSAALAGSDVYAVRMNTIVGRWLLLQGSKDPNAIRNATVIGTEYLWDRTARSQTASLLWTTEPFTSAIGWSGSVLCLGRPTDQSSKAIVFQNFEVQCYSFIDPMAGRSEDMIVKAGFLLPESVRSSIIVSSKDQHRQRDSNTYPRHSGERGESDRRVFSAV</sequence>
<name>A0A9W9EZI1_9EURO</name>
<organism evidence="2 3">
    <name type="scientific">Penicillium argentinense</name>
    <dbReference type="NCBI Taxonomy" id="1131581"/>
    <lineage>
        <taxon>Eukaryota</taxon>
        <taxon>Fungi</taxon>
        <taxon>Dikarya</taxon>
        <taxon>Ascomycota</taxon>
        <taxon>Pezizomycotina</taxon>
        <taxon>Eurotiomycetes</taxon>
        <taxon>Eurotiomycetidae</taxon>
        <taxon>Eurotiales</taxon>
        <taxon>Aspergillaceae</taxon>
        <taxon>Penicillium</taxon>
    </lineage>
</organism>
<dbReference type="OrthoDB" id="3009558at2759"/>
<evidence type="ECO:0000313" key="3">
    <source>
        <dbReference type="Proteomes" id="UP001149074"/>
    </source>
</evidence>
<reference evidence="2" key="2">
    <citation type="journal article" date="2023" name="IMA Fungus">
        <title>Comparative genomic study of the Penicillium genus elucidates a diverse pangenome and 15 lateral gene transfer events.</title>
        <authorList>
            <person name="Petersen C."/>
            <person name="Sorensen T."/>
            <person name="Nielsen M.R."/>
            <person name="Sondergaard T.E."/>
            <person name="Sorensen J.L."/>
            <person name="Fitzpatrick D.A."/>
            <person name="Frisvad J.C."/>
            <person name="Nielsen K.L."/>
        </authorList>
    </citation>
    <scope>NUCLEOTIDE SEQUENCE</scope>
    <source>
        <strain evidence="2">IBT 30761</strain>
    </source>
</reference>
<evidence type="ECO:0000313" key="2">
    <source>
        <dbReference type="EMBL" id="KAJ5090744.1"/>
    </source>
</evidence>
<dbReference type="RefSeq" id="XP_056472725.1">
    <property type="nucleotide sequence ID" value="XM_056621919.1"/>
</dbReference>
<proteinExistence type="predicted"/>
<dbReference type="Proteomes" id="UP001149074">
    <property type="component" value="Unassembled WGS sequence"/>
</dbReference>
<keyword evidence="3" id="KW-1185">Reference proteome</keyword>